<dbReference type="EC" id="2.4.99.24" evidence="4"/>
<dbReference type="GO" id="GO:0008713">
    <property type="term" value="F:ADP-heptose-lipopolysaccharide heptosyltransferase activity"/>
    <property type="evidence" value="ECO:0007669"/>
    <property type="project" value="UniProtKB-EC"/>
</dbReference>
<dbReference type="InterPro" id="IPR002201">
    <property type="entry name" value="Glyco_trans_9"/>
</dbReference>
<keyword evidence="2" id="KW-0808">Transferase</keyword>
<dbReference type="Gene3D" id="3.40.50.2000">
    <property type="entry name" value="Glycogen Phosphorylase B"/>
    <property type="match status" value="4"/>
</dbReference>
<dbReference type="CDD" id="cd03789">
    <property type="entry name" value="GT9_LPS_heptosyltransferase"/>
    <property type="match status" value="2"/>
</dbReference>
<evidence type="ECO:0000256" key="3">
    <source>
        <dbReference type="ARBA" id="ARBA00043995"/>
    </source>
</evidence>
<organism evidence="6 7">
    <name type="scientific">Capsulimonas corticalis</name>
    <dbReference type="NCBI Taxonomy" id="2219043"/>
    <lineage>
        <taxon>Bacteria</taxon>
        <taxon>Bacillati</taxon>
        <taxon>Armatimonadota</taxon>
        <taxon>Armatimonadia</taxon>
        <taxon>Capsulimonadales</taxon>
        <taxon>Capsulimonadaceae</taxon>
        <taxon>Capsulimonas</taxon>
    </lineage>
</organism>
<comment type="similarity">
    <text evidence="3">Belongs to the glycosyltransferase 9 family.</text>
</comment>
<keyword evidence="7" id="KW-1185">Reference proteome</keyword>
<name>A0A402CPD8_9BACT</name>
<reference evidence="6 7" key="1">
    <citation type="journal article" date="2019" name="Int. J. Syst. Evol. Microbiol.">
        <title>Capsulimonas corticalis gen. nov., sp. nov., an aerobic capsulated bacterium, of a novel bacterial order, Capsulimonadales ord. nov., of the class Armatimonadia of the phylum Armatimonadetes.</title>
        <authorList>
            <person name="Li J."/>
            <person name="Kudo C."/>
            <person name="Tonouchi A."/>
        </authorList>
    </citation>
    <scope>NUCLEOTIDE SEQUENCE [LARGE SCALE GENOMIC DNA]</scope>
    <source>
        <strain evidence="6 7">AX-7</strain>
    </source>
</reference>
<dbReference type="AlphaFoldDB" id="A0A402CPD8"/>
<dbReference type="KEGG" id="ccot:CCAX7_50990"/>
<proteinExistence type="inferred from homology"/>
<protein>
    <recommendedName>
        <fullName evidence="4">lipopolysaccharide heptosyltransferase II</fullName>
        <ecNumber evidence="4">2.4.99.24</ecNumber>
    </recommendedName>
</protein>
<dbReference type="Pfam" id="PF01075">
    <property type="entry name" value="Glyco_transf_9"/>
    <property type="match status" value="2"/>
</dbReference>
<evidence type="ECO:0000256" key="5">
    <source>
        <dbReference type="ARBA" id="ARBA00047503"/>
    </source>
</evidence>
<dbReference type="SUPFAM" id="SSF53756">
    <property type="entry name" value="UDP-Glycosyltransferase/glycogen phosphorylase"/>
    <property type="match status" value="2"/>
</dbReference>
<evidence type="ECO:0000256" key="2">
    <source>
        <dbReference type="ARBA" id="ARBA00022679"/>
    </source>
</evidence>
<dbReference type="PANTHER" id="PTHR30160">
    <property type="entry name" value="TETRAACYLDISACCHARIDE 4'-KINASE-RELATED"/>
    <property type="match status" value="1"/>
</dbReference>
<evidence type="ECO:0000313" key="7">
    <source>
        <dbReference type="Proteomes" id="UP000287394"/>
    </source>
</evidence>
<dbReference type="EMBL" id="AP025739">
    <property type="protein sequence ID" value="BDI33048.1"/>
    <property type="molecule type" value="Genomic_DNA"/>
</dbReference>
<evidence type="ECO:0000256" key="1">
    <source>
        <dbReference type="ARBA" id="ARBA00022676"/>
    </source>
</evidence>
<dbReference type="RefSeq" id="WP_119319280.1">
    <property type="nucleotide sequence ID" value="NZ_AP025739.1"/>
</dbReference>
<evidence type="ECO:0000313" key="6">
    <source>
        <dbReference type="EMBL" id="BDI33048.1"/>
    </source>
</evidence>
<gene>
    <name evidence="6" type="ORF">CCAX7_50990</name>
</gene>
<dbReference type="OrthoDB" id="9768048at2"/>
<evidence type="ECO:0000256" key="4">
    <source>
        <dbReference type="ARBA" id="ARBA00044042"/>
    </source>
</evidence>
<keyword evidence="1" id="KW-0328">Glycosyltransferase</keyword>
<dbReference type="GO" id="GO:0005829">
    <property type="term" value="C:cytosol"/>
    <property type="evidence" value="ECO:0007669"/>
    <property type="project" value="TreeGrafter"/>
</dbReference>
<dbReference type="NCBIfam" id="TIGR02195">
    <property type="entry name" value="heptsyl_trn_II"/>
    <property type="match status" value="1"/>
</dbReference>
<accession>A0A402CPD8</accession>
<dbReference type="InterPro" id="IPR051199">
    <property type="entry name" value="LPS_LOS_Heptosyltrfase"/>
</dbReference>
<comment type="catalytic activity">
    <reaction evidence="5">
        <text>an L-alpha-D-Hep-(1-&gt;5)-[alpha-Kdo-(2-&gt;4)]-alpha-Kdo-(2-&gt;6)-lipid A + ADP-L-glycero-beta-D-manno-heptose = an L-alpha-D-Hep-(1-&gt;3)-L-alpha-D-Hep-(1-&gt;5)-[alpha-Kdo-(2-&gt;4)]-alpha-Kdo-(2-&gt;6)-lipid A + ADP + H(+)</text>
        <dbReference type="Rhea" id="RHEA:74071"/>
        <dbReference type="ChEBI" id="CHEBI:15378"/>
        <dbReference type="ChEBI" id="CHEBI:61506"/>
        <dbReference type="ChEBI" id="CHEBI:193068"/>
        <dbReference type="ChEBI" id="CHEBI:193069"/>
        <dbReference type="ChEBI" id="CHEBI:456216"/>
        <dbReference type="EC" id="2.4.99.24"/>
    </reaction>
</comment>
<dbReference type="GO" id="GO:0009244">
    <property type="term" value="P:lipopolysaccharide core region biosynthetic process"/>
    <property type="evidence" value="ECO:0007669"/>
    <property type="project" value="TreeGrafter"/>
</dbReference>
<sequence length="698" mass="76216">MTRKILVVNMNYLGDALLTTPAMAAMRRAYPDAQIDTIVGSGAAAGVLAGNPDIDKIIPRTARDSWGRCKQLFQTLKRGKYTDVVILPPLPAYALTAFVAGTPVRVGQANRGMNRFLTDLRHTNAVHMADAMLDTVHVPNDARPAHRSLTVAVDPQAVVETDQLLARLGIDLERDLVAVNVGATRPQKRWMAENFAAVLDELSDHQLVLIGSGPEDEALTKDVLGRVRVAQPVNLVSKTSIPQLAALLRRSRALLSADSGPMHLATAVGAPVIALFGSTDPRITGPYDEESQSIYKALHCAPCGNHPTCEGRFDCMRAITPEEAALAVRSLLRRNNPMRQLPLAPSEARGHAEPSSKPSVTNEPKHVLIVTKFRFIGDTLLAIPVFRAARRRWPDARIVLLTGRNARMLLKNNPYLDEIIEFDPNKRDRGQRAFWRFVRRIHAGRFDLCLILNRSFHSALLTWVAGSRGRAGFDSEGRGPLLSSRVPYDREKSEIACYFDVLRSVAPEAEINSALELWINSEERAEAEWRIEAALGSGWKTHRLIGIQPGASLPGKRWSAERFALVADTLAASDPNARIVLVGGPDEQDAAAEMLAACSEETLRQTVSFIGQCDLRGSLAVIEQLGLFVGNDTAVMHSAVALGAPTVALFGPTNPRKWGNYGERRSVIESPNGRMDGIDVEPVVAAARRLLEASLLAK</sequence>
<dbReference type="Proteomes" id="UP000287394">
    <property type="component" value="Chromosome"/>
</dbReference>
<dbReference type="InterPro" id="IPR011910">
    <property type="entry name" value="RfaF"/>
</dbReference>